<evidence type="ECO:0000256" key="6">
    <source>
        <dbReference type="ARBA" id="ARBA00035289"/>
    </source>
</evidence>
<sequence length="236" mass="28289">MAVPICRILRSCTGIVRTVTTRIALPRPIQHCTQPISQNETLKSRQIHTSCHRKDLMEFFDDKENWGDSSVKVGRPWKLDELRLKSNTDLHKLWYVLLKERNMIMTMEAEYKRQSELFPSPERLEKVEESMENLLDVVAERDRAYHLLETGETGEPGERVATNQLGLHYIRRCKEHYVPLEYSRKFKKYTRFNGPWQDKYKQLLREKLLLNERHVYKCRRIVEERRRKALADVKFE</sequence>
<dbReference type="EMBL" id="JAODUO010001214">
    <property type="protein sequence ID" value="KAK2168846.1"/>
    <property type="molecule type" value="Genomic_DNA"/>
</dbReference>
<evidence type="ECO:0000256" key="5">
    <source>
        <dbReference type="ARBA" id="ARBA00023274"/>
    </source>
</evidence>
<proteinExistence type="inferred from homology"/>
<evidence type="ECO:0000256" key="4">
    <source>
        <dbReference type="ARBA" id="ARBA00023128"/>
    </source>
</evidence>
<comment type="subcellular location">
    <subcellularLocation>
        <location evidence="1">Mitochondrion</location>
    </subcellularLocation>
</comment>
<dbReference type="GO" id="GO:0032543">
    <property type="term" value="P:mitochondrial translation"/>
    <property type="evidence" value="ECO:0007669"/>
    <property type="project" value="TreeGrafter"/>
</dbReference>
<keyword evidence="5" id="KW-0687">Ribonucleoprotein</keyword>
<evidence type="ECO:0000256" key="1">
    <source>
        <dbReference type="ARBA" id="ARBA00004173"/>
    </source>
</evidence>
<reference evidence="7" key="1">
    <citation type="journal article" date="2023" name="Mol. Biol. Evol.">
        <title>Third-Generation Sequencing Reveals the Adaptive Role of the Epigenome in Three Deep-Sea Polychaetes.</title>
        <authorList>
            <person name="Perez M."/>
            <person name="Aroh O."/>
            <person name="Sun Y."/>
            <person name="Lan Y."/>
            <person name="Juniper S.K."/>
            <person name="Young C.R."/>
            <person name="Angers B."/>
            <person name="Qian P.Y."/>
        </authorList>
    </citation>
    <scope>NUCLEOTIDE SEQUENCE</scope>
    <source>
        <strain evidence="7">R07B-5</strain>
    </source>
</reference>
<dbReference type="PANTHER" id="PTHR21183">
    <property type="entry name" value="RIBOSOMAL PROTEIN L47, MITOCHONDRIAL-RELATED"/>
    <property type="match status" value="1"/>
</dbReference>
<evidence type="ECO:0000256" key="2">
    <source>
        <dbReference type="ARBA" id="ARBA00009254"/>
    </source>
</evidence>
<dbReference type="Pfam" id="PF06984">
    <property type="entry name" value="MRP-L47"/>
    <property type="match status" value="1"/>
</dbReference>
<keyword evidence="3" id="KW-0689">Ribosomal protein</keyword>
<dbReference type="Gene3D" id="6.10.330.20">
    <property type="match status" value="1"/>
</dbReference>
<gene>
    <name evidence="7" type="ORF">NP493_1216g00030</name>
</gene>
<name>A0AAD9KCU6_RIDPI</name>
<keyword evidence="4" id="KW-0496">Mitochondrion</keyword>
<dbReference type="InterPro" id="IPR010729">
    <property type="entry name" value="Ribosomal_uL29_mit"/>
</dbReference>
<dbReference type="AlphaFoldDB" id="A0AAD9KCU6"/>
<dbReference type="GO" id="GO:0005762">
    <property type="term" value="C:mitochondrial large ribosomal subunit"/>
    <property type="evidence" value="ECO:0007669"/>
    <property type="project" value="TreeGrafter"/>
</dbReference>
<comment type="similarity">
    <text evidence="2">Belongs to the universal ribosomal protein uL29 family.</text>
</comment>
<dbReference type="GO" id="GO:0003735">
    <property type="term" value="F:structural constituent of ribosome"/>
    <property type="evidence" value="ECO:0007669"/>
    <property type="project" value="InterPro"/>
</dbReference>
<evidence type="ECO:0000256" key="3">
    <source>
        <dbReference type="ARBA" id="ARBA00022980"/>
    </source>
</evidence>
<organism evidence="7 8">
    <name type="scientific">Ridgeia piscesae</name>
    <name type="common">Tubeworm</name>
    <dbReference type="NCBI Taxonomy" id="27915"/>
    <lineage>
        <taxon>Eukaryota</taxon>
        <taxon>Metazoa</taxon>
        <taxon>Spiralia</taxon>
        <taxon>Lophotrochozoa</taxon>
        <taxon>Annelida</taxon>
        <taxon>Polychaeta</taxon>
        <taxon>Sedentaria</taxon>
        <taxon>Canalipalpata</taxon>
        <taxon>Sabellida</taxon>
        <taxon>Siboglinidae</taxon>
        <taxon>Ridgeia</taxon>
    </lineage>
</organism>
<evidence type="ECO:0000313" key="8">
    <source>
        <dbReference type="Proteomes" id="UP001209878"/>
    </source>
</evidence>
<dbReference type="InterPro" id="IPR038340">
    <property type="entry name" value="MRP-L47_sf"/>
</dbReference>
<evidence type="ECO:0000313" key="7">
    <source>
        <dbReference type="EMBL" id="KAK2168846.1"/>
    </source>
</evidence>
<protein>
    <recommendedName>
        <fullName evidence="6">Large ribosomal subunit protein uL29m</fullName>
    </recommendedName>
</protein>
<dbReference type="PANTHER" id="PTHR21183:SF18">
    <property type="entry name" value="LARGE RIBOSOMAL SUBUNIT PROTEIN UL29M"/>
    <property type="match status" value="1"/>
</dbReference>
<comment type="caution">
    <text evidence="7">The sequence shown here is derived from an EMBL/GenBank/DDBJ whole genome shotgun (WGS) entry which is preliminary data.</text>
</comment>
<keyword evidence="8" id="KW-1185">Reference proteome</keyword>
<accession>A0AAD9KCU6</accession>
<dbReference type="Proteomes" id="UP001209878">
    <property type="component" value="Unassembled WGS sequence"/>
</dbReference>